<evidence type="ECO:0000256" key="2">
    <source>
        <dbReference type="ARBA" id="ARBA00009347"/>
    </source>
</evidence>
<dbReference type="CDD" id="cd00567">
    <property type="entry name" value="ACAD"/>
    <property type="match status" value="1"/>
</dbReference>
<dbReference type="Pfam" id="PF02770">
    <property type="entry name" value="Acyl-CoA_dh_M"/>
    <property type="match status" value="1"/>
</dbReference>
<dbReference type="Gene3D" id="2.40.110.10">
    <property type="entry name" value="Butyryl-CoA Dehydrogenase, subunit A, domain 2"/>
    <property type="match status" value="1"/>
</dbReference>
<proteinExistence type="inferred from homology"/>
<feature type="domain" description="Acyl-CoA dehydrogenase/oxidase N-terminal" evidence="9">
    <location>
        <begin position="9"/>
        <end position="98"/>
    </location>
</feature>
<comment type="cofactor">
    <cofactor evidence="1 5">
        <name>FAD</name>
        <dbReference type="ChEBI" id="CHEBI:57692"/>
    </cofactor>
</comment>
<dbReference type="KEGG" id="kbs:EPA93_23670"/>
<dbReference type="PANTHER" id="PTHR43831:SF1">
    <property type="entry name" value="ISOBUTYRYL-COA DEHYDROGENASE, MITOCHONDRIAL"/>
    <property type="match status" value="1"/>
</dbReference>
<dbReference type="GO" id="GO:0016627">
    <property type="term" value="F:oxidoreductase activity, acting on the CH-CH group of donors"/>
    <property type="evidence" value="ECO:0007669"/>
    <property type="project" value="InterPro"/>
</dbReference>
<feature type="domain" description="Acyl-CoA oxidase/dehydrogenase middle" evidence="8">
    <location>
        <begin position="127"/>
        <end position="230"/>
    </location>
</feature>
<evidence type="ECO:0000259" key="9">
    <source>
        <dbReference type="Pfam" id="PF02771"/>
    </source>
</evidence>
<dbReference type="SUPFAM" id="SSF56645">
    <property type="entry name" value="Acyl-CoA dehydrogenase NM domain-like"/>
    <property type="match status" value="1"/>
</dbReference>
<sequence length="399" mass="43312">MSFLAYPVTETQKKLLAMAGELADIFAGRAAKNDWEGRFPLENYEDLRQAGYLKLTVPKEFGGWGASLLDVALTQQRLAQGCASTALAVSMHLVAIARLVQSVNGPNELFTRICHAVVQDGAMFNTIASEPATGSPSRGGRPATTARRQPDGSWRISGMKTYTTGSYALGYYLVACSIEDEAGDAGLKPLRAERGTFLVPASAQGVRIEDTWRSLGMRGSGSNTIHLEDVHIDALSYVDEQIPASPLAQERMQAWTYPTVAVYLGIAQAARDAAVSFAQKRRPNSLNQSIASVPHIQEKVAKMDLALLQSKAVFFGLAEQFDNDPASTRPSQFAASKYLVTNHAVEIVDLAMRLVGGASLSLDLPLQRYYRDVRAGLHHPPMDDTTLSLLARDALEIQD</sequence>
<dbReference type="SUPFAM" id="SSF47203">
    <property type="entry name" value="Acyl-CoA dehydrogenase C-terminal domain-like"/>
    <property type="match status" value="1"/>
</dbReference>
<evidence type="ECO:0000313" key="11">
    <source>
        <dbReference type="Proteomes" id="UP000290365"/>
    </source>
</evidence>
<evidence type="ECO:0000256" key="1">
    <source>
        <dbReference type="ARBA" id="ARBA00001974"/>
    </source>
</evidence>
<dbReference type="InterPro" id="IPR006091">
    <property type="entry name" value="Acyl-CoA_Oxase/DH_mid-dom"/>
</dbReference>
<dbReference type="AlphaFoldDB" id="A0A4P6JU33"/>
<evidence type="ECO:0000259" key="7">
    <source>
        <dbReference type="Pfam" id="PF00441"/>
    </source>
</evidence>
<dbReference type="InterPro" id="IPR013786">
    <property type="entry name" value="AcylCoA_DH/ox_N"/>
</dbReference>
<evidence type="ECO:0000256" key="3">
    <source>
        <dbReference type="ARBA" id="ARBA00022630"/>
    </source>
</evidence>
<evidence type="ECO:0000256" key="5">
    <source>
        <dbReference type="RuleBase" id="RU362125"/>
    </source>
</evidence>
<keyword evidence="11" id="KW-1185">Reference proteome</keyword>
<dbReference type="PANTHER" id="PTHR43831">
    <property type="entry name" value="ISOBUTYRYL-COA DEHYDROGENASE"/>
    <property type="match status" value="1"/>
</dbReference>
<dbReference type="RefSeq" id="WP_129889873.1">
    <property type="nucleotide sequence ID" value="NZ_CP035758.1"/>
</dbReference>
<evidence type="ECO:0000256" key="6">
    <source>
        <dbReference type="SAM" id="MobiDB-lite"/>
    </source>
</evidence>
<dbReference type="InterPro" id="IPR052547">
    <property type="entry name" value="Mito_Isobutyryl-CoADH"/>
</dbReference>
<keyword evidence="4 5" id="KW-0274">FAD</keyword>
<dbReference type="InterPro" id="IPR046373">
    <property type="entry name" value="Acyl-CoA_Oxase/DH_mid-dom_sf"/>
</dbReference>
<keyword evidence="5" id="KW-0560">Oxidoreductase</keyword>
<evidence type="ECO:0000313" key="10">
    <source>
        <dbReference type="EMBL" id="QBD78820.1"/>
    </source>
</evidence>
<dbReference type="Proteomes" id="UP000290365">
    <property type="component" value="Chromosome"/>
</dbReference>
<dbReference type="OrthoDB" id="9785203at2"/>
<reference evidence="10 11" key="1">
    <citation type="submission" date="2019-01" db="EMBL/GenBank/DDBJ databases">
        <title>Ktedonosporobacter rubrisoli SCAWS-G2.</title>
        <authorList>
            <person name="Huang Y."/>
            <person name="Yan B."/>
        </authorList>
    </citation>
    <scope>NUCLEOTIDE SEQUENCE [LARGE SCALE GENOMIC DNA]</scope>
    <source>
        <strain evidence="10 11">SCAWS-G2</strain>
    </source>
</reference>
<protein>
    <submittedName>
        <fullName evidence="10">Acyl-CoA dehydrogenase</fullName>
    </submittedName>
</protein>
<gene>
    <name evidence="10" type="ORF">EPA93_23670</name>
</gene>
<dbReference type="InterPro" id="IPR009100">
    <property type="entry name" value="AcylCoA_DH/oxidase_NM_dom_sf"/>
</dbReference>
<feature type="domain" description="Acyl-CoA dehydrogenase/oxidase C-terminal" evidence="7">
    <location>
        <begin position="259"/>
        <end position="375"/>
    </location>
</feature>
<dbReference type="GO" id="GO:0050660">
    <property type="term" value="F:flavin adenine dinucleotide binding"/>
    <property type="evidence" value="ECO:0007669"/>
    <property type="project" value="InterPro"/>
</dbReference>
<dbReference type="Gene3D" id="1.10.540.10">
    <property type="entry name" value="Acyl-CoA dehydrogenase/oxidase, N-terminal domain"/>
    <property type="match status" value="1"/>
</dbReference>
<evidence type="ECO:0000256" key="4">
    <source>
        <dbReference type="ARBA" id="ARBA00022827"/>
    </source>
</evidence>
<dbReference type="Gene3D" id="1.20.140.10">
    <property type="entry name" value="Butyryl-CoA Dehydrogenase, subunit A, domain 3"/>
    <property type="match status" value="1"/>
</dbReference>
<dbReference type="PIRSF" id="PIRSF016578">
    <property type="entry name" value="HsaA"/>
    <property type="match status" value="1"/>
</dbReference>
<accession>A0A4P6JU33</accession>
<name>A0A4P6JU33_KTERU</name>
<evidence type="ECO:0000259" key="8">
    <source>
        <dbReference type="Pfam" id="PF02770"/>
    </source>
</evidence>
<dbReference type="EMBL" id="CP035758">
    <property type="protein sequence ID" value="QBD78820.1"/>
    <property type="molecule type" value="Genomic_DNA"/>
</dbReference>
<dbReference type="InterPro" id="IPR009075">
    <property type="entry name" value="AcylCo_DH/oxidase_C"/>
</dbReference>
<dbReference type="InterPro" id="IPR036250">
    <property type="entry name" value="AcylCo_DH-like_C"/>
</dbReference>
<comment type="similarity">
    <text evidence="2 5">Belongs to the acyl-CoA dehydrogenase family.</text>
</comment>
<dbReference type="InterPro" id="IPR037069">
    <property type="entry name" value="AcylCoA_DH/ox_N_sf"/>
</dbReference>
<feature type="region of interest" description="Disordered" evidence="6">
    <location>
        <begin position="128"/>
        <end position="153"/>
    </location>
</feature>
<dbReference type="Pfam" id="PF00441">
    <property type="entry name" value="Acyl-CoA_dh_1"/>
    <property type="match status" value="1"/>
</dbReference>
<keyword evidence="3 5" id="KW-0285">Flavoprotein</keyword>
<dbReference type="Pfam" id="PF02771">
    <property type="entry name" value="Acyl-CoA_dh_N"/>
    <property type="match status" value="1"/>
</dbReference>
<organism evidence="10 11">
    <name type="scientific">Ktedonosporobacter rubrisoli</name>
    <dbReference type="NCBI Taxonomy" id="2509675"/>
    <lineage>
        <taxon>Bacteria</taxon>
        <taxon>Bacillati</taxon>
        <taxon>Chloroflexota</taxon>
        <taxon>Ktedonobacteria</taxon>
        <taxon>Ktedonobacterales</taxon>
        <taxon>Ktedonosporobacteraceae</taxon>
        <taxon>Ktedonosporobacter</taxon>
    </lineage>
</organism>